<keyword evidence="3" id="KW-0808">Transferase</keyword>
<dbReference type="AlphaFoldDB" id="A0A0A8J799"/>
<sequence>MSKKLVYIITKTETGGAQKWIKEQKQLLSKCFDIYLITSEPGWLSEQFTEDHVFYVKDILSFKSIFASYKIAKILRKLNASVVINNSANAGLHGRLAKLYYYHRSIYVSHGWSCIYNGGRLSKIFCLIERILAVLTDKILCVSKRDFEKANQQIGISEKKLVTITNGIMPLRPRTCDRLNGELNLVFVGRMIPPKRPDLLLYVVSQFSNVKIDMIGDGPLLEGLRHKYGSFKNIRFLGEIKNFDGFYKYDAFVLTSDSEGLPMSALEAASAGLPMLLSDVGGCSELIDNLNPNGILYNNEIESICEAIKKLIRDYPSYELFAKQQKERFSLLSKYDEYLNLINGK</sequence>
<dbReference type="PANTHER" id="PTHR12526">
    <property type="entry name" value="GLYCOSYLTRANSFERASE"/>
    <property type="match status" value="1"/>
</dbReference>
<dbReference type="InterPro" id="IPR001296">
    <property type="entry name" value="Glyco_trans_1"/>
</dbReference>
<evidence type="ECO:0000259" key="2">
    <source>
        <dbReference type="Pfam" id="PF13439"/>
    </source>
</evidence>
<organism evidence="3">
    <name type="scientific">Escherichia coli</name>
    <dbReference type="NCBI Taxonomy" id="562"/>
    <lineage>
        <taxon>Bacteria</taxon>
        <taxon>Pseudomonadati</taxon>
        <taxon>Pseudomonadota</taxon>
        <taxon>Gammaproteobacteria</taxon>
        <taxon>Enterobacterales</taxon>
        <taxon>Enterobacteriaceae</taxon>
        <taxon>Escherichia</taxon>
    </lineage>
</organism>
<dbReference type="RefSeq" id="WP_000038788.1">
    <property type="nucleotide sequence ID" value="NZ_BIDX01000049.1"/>
</dbReference>
<dbReference type="Gene3D" id="3.40.50.2000">
    <property type="entry name" value="Glycogen Phosphorylase B"/>
    <property type="match status" value="2"/>
</dbReference>
<dbReference type="InterPro" id="IPR028098">
    <property type="entry name" value="Glyco_trans_4-like_N"/>
</dbReference>
<proteinExistence type="predicted"/>
<name>A0A0A8J799_ECOLX</name>
<dbReference type="EMBL" id="AB812031">
    <property type="protein sequence ID" value="BAQ01220.1"/>
    <property type="molecule type" value="Genomic_DNA"/>
</dbReference>
<dbReference type="Pfam" id="PF13439">
    <property type="entry name" value="Glyco_transf_4"/>
    <property type="match status" value="1"/>
</dbReference>
<accession>A0A0A8J799</accession>
<feature type="domain" description="Glycosyltransferase subfamily 4-like N-terminal" evidence="2">
    <location>
        <begin position="15"/>
        <end position="168"/>
    </location>
</feature>
<evidence type="ECO:0000259" key="1">
    <source>
        <dbReference type="Pfam" id="PF00534"/>
    </source>
</evidence>
<dbReference type="Pfam" id="PF00534">
    <property type="entry name" value="Glycos_transf_1"/>
    <property type="match status" value="1"/>
</dbReference>
<dbReference type="SUPFAM" id="SSF53756">
    <property type="entry name" value="UDP-Glycosyltransferase/glycogen phosphorylase"/>
    <property type="match status" value="1"/>
</dbReference>
<reference evidence="3" key="1">
    <citation type="journal article" date="2014" name="DNA Res.">
        <title>A complete view of the genetic diversity of the Escherichia coli O-antigen biosynthesis gene cluster.</title>
        <authorList>
            <person name="Iguchi A."/>
            <person name="Iyoda S."/>
            <person name="Kikuchi T."/>
            <person name="Ogura Y."/>
            <person name="Katsura K."/>
            <person name="Ohnishi M."/>
            <person name="Hayashi T."/>
            <person name="Thomson N.R."/>
        </authorList>
    </citation>
    <scope>NUCLEOTIDE SEQUENCE</scope>
    <source>
        <strain evidence="3">E5d</strain>
    </source>
</reference>
<dbReference type="PATRIC" id="fig|562.7820.peg.3323"/>
<protein>
    <submittedName>
        <fullName evidence="3">Putative glycosyltransferase</fullName>
    </submittedName>
</protein>
<evidence type="ECO:0000313" key="3">
    <source>
        <dbReference type="EMBL" id="BAQ01220.1"/>
    </source>
</evidence>
<feature type="domain" description="Glycosyl transferase family 1" evidence="1">
    <location>
        <begin position="184"/>
        <end position="327"/>
    </location>
</feature>
<dbReference type="GO" id="GO:0016757">
    <property type="term" value="F:glycosyltransferase activity"/>
    <property type="evidence" value="ECO:0007669"/>
    <property type="project" value="InterPro"/>
</dbReference>
<dbReference type="GO" id="GO:1901135">
    <property type="term" value="P:carbohydrate derivative metabolic process"/>
    <property type="evidence" value="ECO:0007669"/>
    <property type="project" value="UniProtKB-ARBA"/>
</dbReference>